<gene>
    <name evidence="2" type="ORF">P5673_020383</name>
</gene>
<dbReference type="Proteomes" id="UP001249851">
    <property type="component" value="Unassembled WGS sequence"/>
</dbReference>
<accession>A0AAD9Q9R2</accession>
<evidence type="ECO:0000313" key="2">
    <source>
        <dbReference type="EMBL" id="KAK2557291.1"/>
    </source>
</evidence>
<feature type="compositionally biased region" description="Polar residues" evidence="1">
    <location>
        <begin position="214"/>
        <end position="229"/>
    </location>
</feature>
<keyword evidence="3" id="KW-1185">Reference proteome</keyword>
<sequence>MPESAIPNVRMVCFEADVLVAVNNARCNPLPDLMENRLVVGTSKLLKICPFTVSPAALMFQNMPMSSLSSVYLVGSRLSRREKAASDSSVCRFESSSGSELFESPDSSSRSDEHPFATLALVDAGDKPPEKIRWVSIFQVFSLTNRCACANACPEDPRSTIGTAAPSKTTQTATEKTATTIISITLPTPSENEVDACENTLPKSDDGRGFENMPSASQRSRSLSCNSTQSKKDDFNRFKELGFLLRVNSLFLPGFTVQAKDKYFYSYNPCKSFKLGKFGDCSGGNVA</sequence>
<protein>
    <submittedName>
        <fullName evidence="2">Uncharacterized protein</fullName>
    </submittedName>
</protein>
<reference evidence="2" key="1">
    <citation type="journal article" date="2023" name="G3 (Bethesda)">
        <title>Whole genome assembly and annotation of the endangered Caribbean coral Acropora cervicornis.</title>
        <authorList>
            <person name="Selwyn J.D."/>
            <person name="Vollmer S.V."/>
        </authorList>
    </citation>
    <scope>NUCLEOTIDE SEQUENCE</scope>
    <source>
        <strain evidence="2">K2</strain>
    </source>
</reference>
<feature type="non-terminal residue" evidence="2">
    <location>
        <position position="1"/>
    </location>
</feature>
<feature type="region of interest" description="Disordered" evidence="1">
    <location>
        <begin position="192"/>
        <end position="230"/>
    </location>
</feature>
<evidence type="ECO:0000256" key="1">
    <source>
        <dbReference type="SAM" id="MobiDB-lite"/>
    </source>
</evidence>
<dbReference type="EMBL" id="JARQWQ010000050">
    <property type="protein sequence ID" value="KAK2557291.1"/>
    <property type="molecule type" value="Genomic_DNA"/>
</dbReference>
<proteinExistence type="predicted"/>
<dbReference type="AlphaFoldDB" id="A0AAD9Q9R2"/>
<name>A0AAD9Q9R2_ACRCE</name>
<reference evidence="2" key="2">
    <citation type="journal article" date="2023" name="Science">
        <title>Genomic signatures of disease resistance in endangered staghorn corals.</title>
        <authorList>
            <person name="Vollmer S.V."/>
            <person name="Selwyn J.D."/>
            <person name="Despard B.A."/>
            <person name="Roesel C.L."/>
        </authorList>
    </citation>
    <scope>NUCLEOTIDE SEQUENCE</scope>
    <source>
        <strain evidence="2">K2</strain>
    </source>
</reference>
<evidence type="ECO:0000313" key="3">
    <source>
        <dbReference type="Proteomes" id="UP001249851"/>
    </source>
</evidence>
<organism evidence="2 3">
    <name type="scientific">Acropora cervicornis</name>
    <name type="common">Staghorn coral</name>
    <dbReference type="NCBI Taxonomy" id="6130"/>
    <lineage>
        <taxon>Eukaryota</taxon>
        <taxon>Metazoa</taxon>
        <taxon>Cnidaria</taxon>
        <taxon>Anthozoa</taxon>
        <taxon>Hexacorallia</taxon>
        <taxon>Scleractinia</taxon>
        <taxon>Astrocoeniina</taxon>
        <taxon>Acroporidae</taxon>
        <taxon>Acropora</taxon>
    </lineage>
</organism>
<comment type="caution">
    <text evidence="2">The sequence shown here is derived from an EMBL/GenBank/DDBJ whole genome shotgun (WGS) entry which is preliminary data.</text>
</comment>